<proteinExistence type="predicted"/>
<feature type="compositionally biased region" description="Basic residues" evidence="1">
    <location>
        <begin position="55"/>
        <end position="67"/>
    </location>
</feature>
<evidence type="ECO:0000313" key="3">
    <source>
        <dbReference type="Proteomes" id="UP000824469"/>
    </source>
</evidence>
<protein>
    <submittedName>
        <fullName evidence="2">Uncharacterized protein</fullName>
    </submittedName>
</protein>
<sequence length="67" mass="7570">GKKARAGRELADLPKVSPFRAIRDFRLGQPGQKYATGREKVKKPHSRDKEARISRCGRIRLGKLGQK</sequence>
<accession>A0AA38CNA0</accession>
<evidence type="ECO:0000313" key="2">
    <source>
        <dbReference type="EMBL" id="KAH9304911.1"/>
    </source>
</evidence>
<keyword evidence="3" id="KW-1185">Reference proteome</keyword>
<name>A0AA38CNA0_TAXCH</name>
<feature type="region of interest" description="Disordered" evidence="1">
    <location>
        <begin position="30"/>
        <end position="67"/>
    </location>
</feature>
<gene>
    <name evidence="2" type="ORF">KI387_009315</name>
</gene>
<reference evidence="2 3" key="1">
    <citation type="journal article" date="2021" name="Nat. Plants">
        <title>The Taxus genome provides insights into paclitaxel biosynthesis.</title>
        <authorList>
            <person name="Xiong X."/>
            <person name="Gou J."/>
            <person name="Liao Q."/>
            <person name="Li Y."/>
            <person name="Zhou Q."/>
            <person name="Bi G."/>
            <person name="Li C."/>
            <person name="Du R."/>
            <person name="Wang X."/>
            <person name="Sun T."/>
            <person name="Guo L."/>
            <person name="Liang H."/>
            <person name="Lu P."/>
            <person name="Wu Y."/>
            <person name="Zhang Z."/>
            <person name="Ro D.K."/>
            <person name="Shang Y."/>
            <person name="Huang S."/>
            <person name="Yan J."/>
        </authorList>
    </citation>
    <scope>NUCLEOTIDE SEQUENCE [LARGE SCALE GENOMIC DNA]</scope>
    <source>
        <strain evidence="2">Ta-2019</strain>
    </source>
</reference>
<dbReference type="AlphaFoldDB" id="A0AA38CNA0"/>
<dbReference type="EMBL" id="JAHRHJ020000008">
    <property type="protein sequence ID" value="KAH9304911.1"/>
    <property type="molecule type" value="Genomic_DNA"/>
</dbReference>
<evidence type="ECO:0000256" key="1">
    <source>
        <dbReference type="SAM" id="MobiDB-lite"/>
    </source>
</evidence>
<feature type="non-terminal residue" evidence="2">
    <location>
        <position position="67"/>
    </location>
</feature>
<organism evidence="2 3">
    <name type="scientific">Taxus chinensis</name>
    <name type="common">Chinese yew</name>
    <name type="synonym">Taxus wallichiana var. chinensis</name>
    <dbReference type="NCBI Taxonomy" id="29808"/>
    <lineage>
        <taxon>Eukaryota</taxon>
        <taxon>Viridiplantae</taxon>
        <taxon>Streptophyta</taxon>
        <taxon>Embryophyta</taxon>
        <taxon>Tracheophyta</taxon>
        <taxon>Spermatophyta</taxon>
        <taxon>Pinopsida</taxon>
        <taxon>Pinidae</taxon>
        <taxon>Conifers II</taxon>
        <taxon>Cupressales</taxon>
        <taxon>Taxaceae</taxon>
        <taxon>Taxus</taxon>
    </lineage>
</organism>
<feature type="non-terminal residue" evidence="2">
    <location>
        <position position="1"/>
    </location>
</feature>
<dbReference type="Proteomes" id="UP000824469">
    <property type="component" value="Unassembled WGS sequence"/>
</dbReference>
<comment type="caution">
    <text evidence="2">The sequence shown here is derived from an EMBL/GenBank/DDBJ whole genome shotgun (WGS) entry which is preliminary data.</text>
</comment>